<evidence type="ECO:0000259" key="1">
    <source>
        <dbReference type="Pfam" id="PF01978"/>
    </source>
</evidence>
<name>A0A1G2D7N8_9BACT</name>
<comment type="caution">
    <text evidence="2">The sequence shown here is derived from an EMBL/GenBank/DDBJ whole genome shotgun (WGS) entry which is preliminary data.</text>
</comment>
<evidence type="ECO:0000313" key="2">
    <source>
        <dbReference type="EMBL" id="OGZ09655.1"/>
    </source>
</evidence>
<dbReference type="InterPro" id="IPR036388">
    <property type="entry name" value="WH-like_DNA-bd_sf"/>
</dbReference>
<dbReference type="STRING" id="1798661.A3D65_03060"/>
<dbReference type="InterPro" id="IPR036390">
    <property type="entry name" value="WH_DNA-bd_sf"/>
</dbReference>
<evidence type="ECO:0000313" key="3">
    <source>
        <dbReference type="Proteomes" id="UP000177996"/>
    </source>
</evidence>
<gene>
    <name evidence="2" type="ORF">A3D65_03060</name>
</gene>
<dbReference type="Proteomes" id="UP000177996">
    <property type="component" value="Unassembled WGS sequence"/>
</dbReference>
<dbReference type="CDD" id="cd00090">
    <property type="entry name" value="HTH_ARSR"/>
    <property type="match status" value="1"/>
</dbReference>
<dbReference type="InterPro" id="IPR051797">
    <property type="entry name" value="TrmB-like"/>
</dbReference>
<reference evidence="2 3" key="1">
    <citation type="journal article" date="2016" name="Nat. Commun.">
        <title>Thousands of microbial genomes shed light on interconnected biogeochemical processes in an aquifer system.</title>
        <authorList>
            <person name="Anantharaman K."/>
            <person name="Brown C.T."/>
            <person name="Hug L.A."/>
            <person name="Sharon I."/>
            <person name="Castelle C.J."/>
            <person name="Probst A.J."/>
            <person name="Thomas B.C."/>
            <person name="Singh A."/>
            <person name="Wilkins M.J."/>
            <person name="Karaoz U."/>
            <person name="Brodie E.L."/>
            <person name="Williams K.H."/>
            <person name="Hubbard S.S."/>
            <person name="Banfield J.F."/>
        </authorList>
    </citation>
    <scope>NUCLEOTIDE SEQUENCE [LARGE SCALE GENOMIC DNA]</scope>
</reference>
<dbReference type="InterPro" id="IPR002831">
    <property type="entry name" value="Tscrpt_reg_TrmB_N"/>
</dbReference>
<protein>
    <recommendedName>
        <fullName evidence="1">Transcription regulator TrmB N-terminal domain-containing protein</fullName>
    </recommendedName>
</protein>
<dbReference type="InterPro" id="IPR011991">
    <property type="entry name" value="ArsR-like_HTH"/>
</dbReference>
<sequence length="271" mass="30447">MTDVNTSLGLLGFSKTNIAVFLALLRLKRGNVSQIGRAAKLPRTTIYTALEILKERGLITPVKVGNHKEWEALPPSRLEGELKRGLASVHETIPELEKIYGMVGETDVGAVVKVYETRAGLLHAYNEILKLRRGERVLTIEGQASIEAKYTSMPVQLIIDWQTKFRKSGIILDAIAGEGALTTLEKAPVKVREAHIGRRVITTILPRSLINFEGDLLIFRHITLITIPRKNIAIVIEEPYITEMFRHLHGVIASFGRKIDLNEWFRQSLKK</sequence>
<dbReference type="Pfam" id="PF01978">
    <property type="entry name" value="TrmB"/>
    <property type="match status" value="1"/>
</dbReference>
<dbReference type="PANTHER" id="PTHR34293">
    <property type="entry name" value="HTH-TYPE TRANSCRIPTIONAL REGULATOR TRMBL2"/>
    <property type="match status" value="1"/>
</dbReference>
<dbReference type="PANTHER" id="PTHR34293:SF1">
    <property type="entry name" value="HTH-TYPE TRANSCRIPTIONAL REGULATOR TRMBL2"/>
    <property type="match status" value="1"/>
</dbReference>
<dbReference type="EMBL" id="MHLL01000017">
    <property type="protein sequence ID" value="OGZ09655.1"/>
    <property type="molecule type" value="Genomic_DNA"/>
</dbReference>
<accession>A0A1G2D7N8</accession>
<dbReference type="Gene3D" id="1.10.10.10">
    <property type="entry name" value="Winged helix-like DNA-binding domain superfamily/Winged helix DNA-binding domain"/>
    <property type="match status" value="1"/>
</dbReference>
<feature type="domain" description="Transcription regulator TrmB N-terminal" evidence="1">
    <location>
        <begin position="11"/>
        <end position="75"/>
    </location>
</feature>
<organism evidence="2 3">
    <name type="scientific">Candidatus Lloydbacteria bacterium RIFCSPHIGHO2_02_FULL_50_13</name>
    <dbReference type="NCBI Taxonomy" id="1798661"/>
    <lineage>
        <taxon>Bacteria</taxon>
        <taxon>Candidatus Lloydiibacteriota</taxon>
    </lineage>
</organism>
<proteinExistence type="predicted"/>
<dbReference type="AlphaFoldDB" id="A0A1G2D7N8"/>
<dbReference type="SUPFAM" id="SSF46785">
    <property type="entry name" value="Winged helix' DNA-binding domain"/>
    <property type="match status" value="1"/>
</dbReference>